<gene>
    <name evidence="2" type="ORF">N7509_013578</name>
</gene>
<dbReference type="RefSeq" id="XP_056481722.1">
    <property type="nucleotide sequence ID" value="XM_056638215.1"/>
</dbReference>
<evidence type="ECO:0000256" key="1">
    <source>
        <dbReference type="SAM" id="MobiDB-lite"/>
    </source>
</evidence>
<feature type="region of interest" description="Disordered" evidence="1">
    <location>
        <begin position="1"/>
        <end position="47"/>
    </location>
</feature>
<evidence type="ECO:0000313" key="2">
    <source>
        <dbReference type="EMBL" id="KAJ5376692.1"/>
    </source>
</evidence>
<organism evidence="2 3">
    <name type="scientific">Penicillium cosmopolitanum</name>
    <dbReference type="NCBI Taxonomy" id="1131564"/>
    <lineage>
        <taxon>Eukaryota</taxon>
        <taxon>Fungi</taxon>
        <taxon>Dikarya</taxon>
        <taxon>Ascomycota</taxon>
        <taxon>Pezizomycotina</taxon>
        <taxon>Eurotiomycetes</taxon>
        <taxon>Eurotiomycetidae</taxon>
        <taxon>Eurotiales</taxon>
        <taxon>Aspergillaceae</taxon>
        <taxon>Penicillium</taxon>
    </lineage>
</organism>
<dbReference type="OrthoDB" id="2105912at2759"/>
<keyword evidence="3" id="KW-1185">Reference proteome</keyword>
<name>A0A9W9VC96_9EURO</name>
<sequence>MDRASDSEIPLKSNDRSDKLPSNDDVINNSCSSSLKTSLPGNNQNKKKPRALFYVDSTIAGEPQALYDLICEQARLPPRAFIGITGQKGIPTDFRFFVDLTSTVLRLDPNNSEWNNPIKVVQDGDGIEAFRGGRYTSLEWEHASRLGGASHKKTFGEWR</sequence>
<dbReference type="GeneID" id="81377195"/>
<comment type="caution">
    <text evidence="2">The sequence shown here is derived from an EMBL/GenBank/DDBJ whole genome shotgun (WGS) entry which is preliminary data.</text>
</comment>
<dbReference type="AlphaFoldDB" id="A0A9W9VC96"/>
<accession>A0A9W9VC96</accession>
<evidence type="ECO:0000313" key="3">
    <source>
        <dbReference type="Proteomes" id="UP001147747"/>
    </source>
</evidence>
<reference evidence="2" key="2">
    <citation type="journal article" date="2023" name="IMA Fungus">
        <title>Comparative genomic study of the Penicillium genus elucidates a diverse pangenome and 15 lateral gene transfer events.</title>
        <authorList>
            <person name="Petersen C."/>
            <person name="Sorensen T."/>
            <person name="Nielsen M.R."/>
            <person name="Sondergaard T.E."/>
            <person name="Sorensen J.L."/>
            <person name="Fitzpatrick D.A."/>
            <person name="Frisvad J.C."/>
            <person name="Nielsen K.L."/>
        </authorList>
    </citation>
    <scope>NUCLEOTIDE SEQUENCE</scope>
    <source>
        <strain evidence="2">IBT 29677</strain>
    </source>
</reference>
<dbReference type="Proteomes" id="UP001147747">
    <property type="component" value="Unassembled WGS sequence"/>
</dbReference>
<dbReference type="EMBL" id="JAPZBU010000012">
    <property type="protein sequence ID" value="KAJ5376692.1"/>
    <property type="molecule type" value="Genomic_DNA"/>
</dbReference>
<protein>
    <submittedName>
        <fullName evidence="2">Uncharacterized protein</fullName>
    </submittedName>
</protein>
<proteinExistence type="predicted"/>
<reference evidence="2" key="1">
    <citation type="submission" date="2022-12" db="EMBL/GenBank/DDBJ databases">
        <authorList>
            <person name="Petersen C."/>
        </authorList>
    </citation>
    <scope>NUCLEOTIDE SEQUENCE</scope>
    <source>
        <strain evidence="2">IBT 29677</strain>
    </source>
</reference>
<feature type="compositionally biased region" description="Polar residues" evidence="1">
    <location>
        <begin position="25"/>
        <end position="44"/>
    </location>
</feature>
<feature type="compositionally biased region" description="Basic and acidic residues" evidence="1">
    <location>
        <begin position="13"/>
        <end position="22"/>
    </location>
</feature>